<dbReference type="Proteomes" id="UP000521358">
    <property type="component" value="Unassembled WGS sequence"/>
</dbReference>
<keyword evidence="1" id="KW-0472">Membrane</keyword>
<sequence length="254" mass="30322">MEYYDTILYNIYTRCKAKFTVNWYVIILMIAYIVLIPFVFIFFTKPNIKNLIILAIASIIFILVFVFLIIKFNKSKNKIKARERRKNKKRIVKINKELKENKISNLRVTELINVYERRVDFENKKKEKTQNISITIFILTSITFCIQSISDIFNLEFARSNKIIDLEIKKFEEIKMIGDNYDDIVKLIDKSYSQYIQKQVMYVLIVVFILLIGMYLYRMIVISFGASNWLKSYNEKILEDLYAVKVLNSEEKNL</sequence>
<keyword evidence="1" id="KW-1133">Transmembrane helix</keyword>
<evidence type="ECO:0000313" key="3">
    <source>
        <dbReference type="Proteomes" id="UP000521358"/>
    </source>
</evidence>
<evidence type="ECO:0000256" key="1">
    <source>
        <dbReference type="SAM" id="Phobius"/>
    </source>
</evidence>
<comment type="caution">
    <text evidence="2">The sequence shown here is derived from an EMBL/GenBank/DDBJ whole genome shotgun (WGS) entry which is preliminary data.</text>
</comment>
<dbReference type="RefSeq" id="WP_167808309.1">
    <property type="nucleotide sequence ID" value="NZ_JAAVMB010000029.1"/>
</dbReference>
<dbReference type="AlphaFoldDB" id="A0A7X6DBI3"/>
<feature type="transmembrane region" description="Helical" evidence="1">
    <location>
        <begin position="21"/>
        <end position="44"/>
    </location>
</feature>
<feature type="transmembrane region" description="Helical" evidence="1">
    <location>
        <begin position="200"/>
        <end position="217"/>
    </location>
</feature>
<evidence type="ECO:0000313" key="2">
    <source>
        <dbReference type="EMBL" id="NKC69330.1"/>
    </source>
</evidence>
<protein>
    <submittedName>
        <fullName evidence="2">Uncharacterized protein</fullName>
    </submittedName>
</protein>
<accession>A0A7X6DBI3</accession>
<proteinExistence type="predicted"/>
<organism evidence="2 3">
    <name type="scientific">Vagococcus fluvialis</name>
    <dbReference type="NCBI Taxonomy" id="2738"/>
    <lineage>
        <taxon>Bacteria</taxon>
        <taxon>Bacillati</taxon>
        <taxon>Bacillota</taxon>
        <taxon>Bacilli</taxon>
        <taxon>Lactobacillales</taxon>
        <taxon>Enterococcaceae</taxon>
        <taxon>Vagococcus</taxon>
    </lineage>
</organism>
<reference evidence="2 3" key="1">
    <citation type="submission" date="2020-03" db="EMBL/GenBank/DDBJ databases">
        <title>Bacterial samples isolated from urine from healthy bovine heifers (Gyr breed).</title>
        <authorList>
            <person name="Giannattasio-Ferraz S."/>
            <person name="Maskeri L."/>
            <person name="Penido A."/>
            <person name="Barbosa-Stancioli E.F."/>
            <person name="Putonti C."/>
        </authorList>
    </citation>
    <scope>NUCLEOTIDE SEQUENCE [LARGE SCALE GENOMIC DNA]</scope>
    <source>
        <strain evidence="2 3">UFMG-H7</strain>
    </source>
</reference>
<gene>
    <name evidence="2" type="ORF">HED35_14735</name>
</gene>
<dbReference type="EMBL" id="JAAVMB010000029">
    <property type="protein sequence ID" value="NKC69330.1"/>
    <property type="molecule type" value="Genomic_DNA"/>
</dbReference>
<feature type="transmembrane region" description="Helical" evidence="1">
    <location>
        <begin position="50"/>
        <end position="70"/>
    </location>
</feature>
<keyword evidence="1" id="KW-0812">Transmembrane</keyword>
<name>A0A7X6DBI3_9ENTE</name>